<protein>
    <submittedName>
        <fullName evidence="2">Uncharacterized protein</fullName>
    </submittedName>
</protein>
<evidence type="ECO:0000313" key="3">
    <source>
        <dbReference type="Proteomes" id="UP000016922"/>
    </source>
</evidence>
<feature type="compositionally biased region" description="Polar residues" evidence="1">
    <location>
        <begin position="37"/>
        <end position="50"/>
    </location>
</feature>
<dbReference type="RefSeq" id="XP_008087426.1">
    <property type="nucleotide sequence ID" value="XM_008089235.1"/>
</dbReference>
<feature type="compositionally biased region" description="Polar residues" evidence="1">
    <location>
        <begin position="117"/>
        <end position="133"/>
    </location>
</feature>
<feature type="region of interest" description="Disordered" evidence="1">
    <location>
        <begin position="329"/>
        <end position="356"/>
    </location>
</feature>
<dbReference type="AlphaFoldDB" id="S3CI00"/>
<reference evidence="2 3" key="1">
    <citation type="journal article" date="2013" name="BMC Genomics">
        <title>Genomics-driven discovery of the pneumocandin biosynthetic gene cluster in the fungus Glarea lozoyensis.</title>
        <authorList>
            <person name="Chen L."/>
            <person name="Yue Q."/>
            <person name="Zhang X."/>
            <person name="Xiang M."/>
            <person name="Wang C."/>
            <person name="Li S."/>
            <person name="Che Y."/>
            <person name="Ortiz-Lopez F.J."/>
            <person name="Bills G.F."/>
            <person name="Liu X."/>
            <person name="An Z."/>
        </authorList>
    </citation>
    <scope>NUCLEOTIDE SEQUENCE [LARGE SCALE GENOMIC DNA]</scope>
    <source>
        <strain evidence="3">ATCC 20868 / MF5171</strain>
    </source>
</reference>
<dbReference type="OrthoDB" id="2186602at2759"/>
<feature type="region of interest" description="Disordered" evidence="1">
    <location>
        <begin position="1"/>
        <end position="147"/>
    </location>
</feature>
<feature type="compositionally biased region" description="Basic and acidic residues" evidence="1">
    <location>
        <begin position="282"/>
        <end position="297"/>
    </location>
</feature>
<organism evidence="2 3">
    <name type="scientific">Glarea lozoyensis (strain ATCC 20868 / MF5171)</name>
    <dbReference type="NCBI Taxonomy" id="1116229"/>
    <lineage>
        <taxon>Eukaryota</taxon>
        <taxon>Fungi</taxon>
        <taxon>Dikarya</taxon>
        <taxon>Ascomycota</taxon>
        <taxon>Pezizomycotina</taxon>
        <taxon>Leotiomycetes</taxon>
        <taxon>Helotiales</taxon>
        <taxon>Helotiaceae</taxon>
        <taxon>Glarea</taxon>
    </lineage>
</organism>
<name>S3CI00_GLAL2</name>
<keyword evidence="3" id="KW-1185">Reference proteome</keyword>
<dbReference type="GeneID" id="19461077"/>
<dbReference type="STRING" id="1116229.S3CI00"/>
<feature type="region of interest" description="Disordered" evidence="1">
    <location>
        <begin position="189"/>
        <end position="300"/>
    </location>
</feature>
<sequence>MKINNRMSYQKTEGFTPIRPSTRAEAEDHGYFHSRKPSSAGNGSATSESEVSPFGMSKPPTLMRRPQYTKEQPKSEVPETDTAIEAVSLSSRRNLQRDPSWAPTPSKYIGRDRDTSESNGYRDSFATHSQSGLASGHPADPPRPAKEGMEWVWFPEGYWAERERKELFMMEGKQKTIQKWFNRIPETRFISPFQDQSPNDSPTKTLIPRIKIGSINTRKSSSKASSRRLSERQSEPGFSSSFGSRIKKISTNRLSTSSRGEQEKSGLYSRTKKTIETRLLGKHQERSQESSEEEKGPASRTTILLQGTTHPLEVFEQQQKDRQRVETRLLSIYPPASPDGRRRGLAPWHRRQSHESMLSVSSSIYKILMGKSPAATPASHQSSGGSGGSGGSSRKPGKGAAKFDPSAPNANTFLPTEARRITTPPMSESVPAKSPAGFFFDATPMLSPAVDSCNGDHNPMDVSSGTSVRSRTATRRSRFMGRWSRSASGQKSTDRSTLAANKSEFELNIPEHLPSSPLCPRNPKHKSGGKGVCVYHGRGAENTGSQK</sequence>
<accession>S3CI00</accession>
<dbReference type="Proteomes" id="UP000016922">
    <property type="component" value="Unassembled WGS sequence"/>
</dbReference>
<feature type="region of interest" description="Disordered" evidence="1">
    <location>
        <begin position="372"/>
        <end position="413"/>
    </location>
</feature>
<dbReference type="OMA" id="GAPWHRR"/>
<dbReference type="EMBL" id="KE145371">
    <property type="protein sequence ID" value="EPE26107.1"/>
    <property type="molecule type" value="Genomic_DNA"/>
</dbReference>
<evidence type="ECO:0000256" key="1">
    <source>
        <dbReference type="SAM" id="MobiDB-lite"/>
    </source>
</evidence>
<evidence type="ECO:0000313" key="2">
    <source>
        <dbReference type="EMBL" id="EPE26107.1"/>
    </source>
</evidence>
<feature type="compositionally biased region" description="Basic and acidic residues" evidence="1">
    <location>
        <begin position="22"/>
        <end position="31"/>
    </location>
</feature>
<feature type="compositionally biased region" description="Polar residues" evidence="1">
    <location>
        <begin position="193"/>
        <end position="204"/>
    </location>
</feature>
<dbReference type="HOGENOM" id="CLU_497867_0_0_1"/>
<feature type="compositionally biased region" description="Polar residues" evidence="1">
    <location>
        <begin position="1"/>
        <end position="13"/>
    </location>
</feature>
<feature type="region of interest" description="Disordered" evidence="1">
    <location>
        <begin position="457"/>
        <end position="547"/>
    </location>
</feature>
<dbReference type="eggNOG" id="ENOG502SG9Y">
    <property type="taxonomic scope" value="Eukaryota"/>
</dbReference>
<feature type="compositionally biased region" description="Polar residues" evidence="1">
    <location>
        <begin position="485"/>
        <end position="500"/>
    </location>
</feature>
<gene>
    <name evidence="2" type="ORF">GLAREA_02019</name>
</gene>
<dbReference type="KEGG" id="glz:GLAREA_02019"/>
<proteinExistence type="predicted"/>